<dbReference type="AlphaFoldDB" id="A0A7W8VCN5"/>
<feature type="coiled-coil region" evidence="1">
    <location>
        <begin position="29"/>
        <end position="63"/>
    </location>
</feature>
<accession>A0A7W8VCN5</accession>
<comment type="caution">
    <text evidence="2">The sequence shown here is derived from an EMBL/GenBank/DDBJ whole genome shotgun (WGS) entry which is preliminary data.</text>
</comment>
<evidence type="ECO:0000256" key="1">
    <source>
        <dbReference type="SAM" id="Coils"/>
    </source>
</evidence>
<sequence length="85" mass="8837">MSDTALHLLLAAAAVLVAAEQAALVAIGYLAARKALREAVAENRDLRERLVAAEAIIRAAEAAGYLQTTTSGRHRAVSPEEAADA</sequence>
<protein>
    <submittedName>
        <fullName evidence="2">Acetoacetate decarboxylase</fullName>
    </submittedName>
</protein>
<dbReference type="Proteomes" id="UP000572635">
    <property type="component" value="Unassembled WGS sequence"/>
</dbReference>
<gene>
    <name evidence="2" type="ORF">HDA36_001481</name>
</gene>
<proteinExistence type="predicted"/>
<organism evidence="2 3">
    <name type="scientific">Nocardiopsis composta</name>
    <dbReference type="NCBI Taxonomy" id="157465"/>
    <lineage>
        <taxon>Bacteria</taxon>
        <taxon>Bacillati</taxon>
        <taxon>Actinomycetota</taxon>
        <taxon>Actinomycetes</taxon>
        <taxon>Streptosporangiales</taxon>
        <taxon>Nocardiopsidaceae</taxon>
        <taxon>Nocardiopsis</taxon>
    </lineage>
</organism>
<dbReference type="RefSeq" id="WP_184391037.1">
    <property type="nucleotide sequence ID" value="NZ_JACHDB010000001.1"/>
</dbReference>
<keyword evidence="1" id="KW-0175">Coiled coil</keyword>
<evidence type="ECO:0000313" key="3">
    <source>
        <dbReference type="Proteomes" id="UP000572635"/>
    </source>
</evidence>
<dbReference type="EMBL" id="JACHDB010000001">
    <property type="protein sequence ID" value="MBB5431397.1"/>
    <property type="molecule type" value="Genomic_DNA"/>
</dbReference>
<evidence type="ECO:0000313" key="2">
    <source>
        <dbReference type="EMBL" id="MBB5431397.1"/>
    </source>
</evidence>
<keyword evidence="3" id="KW-1185">Reference proteome</keyword>
<name>A0A7W8VCN5_9ACTN</name>
<reference evidence="2 3" key="1">
    <citation type="submission" date="2020-08" db="EMBL/GenBank/DDBJ databases">
        <title>Sequencing the genomes of 1000 actinobacteria strains.</title>
        <authorList>
            <person name="Klenk H.-P."/>
        </authorList>
    </citation>
    <scope>NUCLEOTIDE SEQUENCE [LARGE SCALE GENOMIC DNA]</scope>
    <source>
        <strain evidence="2 3">DSM 44551</strain>
    </source>
</reference>